<dbReference type="Pfam" id="PF01553">
    <property type="entry name" value="Acyltransferase"/>
    <property type="match status" value="1"/>
</dbReference>
<dbReference type="SMART" id="SM00563">
    <property type="entry name" value="PlsC"/>
    <property type="match status" value="1"/>
</dbReference>
<feature type="domain" description="Phospholipid/glycerol acyltransferase" evidence="9">
    <location>
        <begin position="67"/>
        <end position="186"/>
    </location>
</feature>
<dbReference type="EMBL" id="MZMT01000053">
    <property type="protein sequence ID" value="PIO42507.1"/>
    <property type="molecule type" value="Genomic_DNA"/>
</dbReference>
<evidence type="ECO:0000256" key="8">
    <source>
        <dbReference type="SAM" id="MobiDB-lite"/>
    </source>
</evidence>
<dbReference type="InterPro" id="IPR002123">
    <property type="entry name" value="Plipid/glycerol_acylTrfase"/>
</dbReference>
<comment type="caution">
    <text evidence="10">The sequence shown here is derived from an EMBL/GenBank/DDBJ whole genome shotgun (WGS) entry which is preliminary data.</text>
</comment>
<evidence type="ECO:0000256" key="7">
    <source>
        <dbReference type="ARBA" id="ARBA00023315"/>
    </source>
</evidence>
<dbReference type="Proteomes" id="UP000232163">
    <property type="component" value="Unassembled WGS sequence"/>
</dbReference>
<sequence length="283" mass="31024">MMAWLRFTVMATAFVLTILFLVPLQYLFLKTGLGLRTTTPILFHRIVRRLLGFRIHLHGEMAEGRPLLLAANHTSWTDIVILGSLREMAFIAKAEVANWPLFGMLAKLQRTVFIEREKRGKTHQQASVIATRLAAGDAMVLFAEGTTSDGNRVLPFKTSLFGAAQVAIRETDVDTVTVQPVAIAYTRVHGMPMGRVHRPIVAWPGDVPLGPSLVGLLKEGAVDVDVWFGEPVVIDGKSDRKALARTMEARVRAMVQSSLMGRDSVSGPAESSDEAILNGTKNL</sequence>
<evidence type="ECO:0000256" key="3">
    <source>
        <dbReference type="ARBA" id="ARBA00022692"/>
    </source>
</evidence>
<evidence type="ECO:0000256" key="4">
    <source>
        <dbReference type="ARBA" id="ARBA00022989"/>
    </source>
</evidence>
<keyword evidence="4" id="KW-1133">Transmembrane helix</keyword>
<evidence type="ECO:0000256" key="6">
    <source>
        <dbReference type="ARBA" id="ARBA00023136"/>
    </source>
</evidence>
<evidence type="ECO:0000259" key="9">
    <source>
        <dbReference type="SMART" id="SM00563"/>
    </source>
</evidence>
<keyword evidence="3" id="KW-0812">Transmembrane</keyword>
<dbReference type="GO" id="GO:0016746">
    <property type="term" value="F:acyltransferase activity"/>
    <property type="evidence" value="ECO:0007669"/>
    <property type="project" value="UniProtKB-KW"/>
</dbReference>
<feature type="region of interest" description="Disordered" evidence="8">
    <location>
        <begin position="262"/>
        <end position="283"/>
    </location>
</feature>
<evidence type="ECO:0000256" key="5">
    <source>
        <dbReference type="ARBA" id="ARBA00023098"/>
    </source>
</evidence>
<evidence type="ECO:0000256" key="2">
    <source>
        <dbReference type="ARBA" id="ARBA00022679"/>
    </source>
</evidence>
<dbReference type="GO" id="GO:0016020">
    <property type="term" value="C:membrane"/>
    <property type="evidence" value="ECO:0007669"/>
    <property type="project" value="UniProtKB-SubCell"/>
</dbReference>
<dbReference type="GO" id="GO:0006629">
    <property type="term" value="P:lipid metabolic process"/>
    <property type="evidence" value="ECO:0007669"/>
    <property type="project" value="UniProtKB-KW"/>
</dbReference>
<dbReference type="PANTHER" id="PTHR23063:SF52">
    <property type="entry name" value="LYSOPHOSPHATIDYLCHOLINE ACYLTRANSFERASE"/>
    <property type="match status" value="1"/>
</dbReference>
<dbReference type="OrthoDB" id="9806880at2"/>
<keyword evidence="6" id="KW-0472">Membrane</keyword>
<organism evidence="10 11">
    <name type="scientific">Phyllobacterium zundukense</name>
    <dbReference type="NCBI Taxonomy" id="1867719"/>
    <lineage>
        <taxon>Bacteria</taxon>
        <taxon>Pseudomonadati</taxon>
        <taxon>Pseudomonadota</taxon>
        <taxon>Alphaproteobacteria</taxon>
        <taxon>Hyphomicrobiales</taxon>
        <taxon>Phyllobacteriaceae</taxon>
        <taxon>Phyllobacterium</taxon>
    </lineage>
</organism>
<keyword evidence="11" id="KW-1185">Reference proteome</keyword>
<comment type="subcellular location">
    <subcellularLocation>
        <location evidence="1">Membrane</location>
    </subcellularLocation>
</comment>
<proteinExistence type="predicted"/>
<keyword evidence="2 10" id="KW-0808">Transferase</keyword>
<dbReference type="RefSeq" id="WP_100000309.1">
    <property type="nucleotide sequence ID" value="NZ_CP017940.1"/>
</dbReference>
<dbReference type="CDD" id="cd07989">
    <property type="entry name" value="LPLAT_AGPAT-like"/>
    <property type="match status" value="1"/>
</dbReference>
<keyword evidence="5" id="KW-0443">Lipid metabolism</keyword>
<dbReference type="KEGG" id="pht:BLM14_15805"/>
<protein>
    <submittedName>
        <fullName evidence="10">1-acyl-sn-glycerol-3-phosphate acyltransferase</fullName>
    </submittedName>
</protein>
<evidence type="ECO:0000313" key="10">
    <source>
        <dbReference type="EMBL" id="PIO42507.1"/>
    </source>
</evidence>
<name>A0A2N9VSN9_9HYPH</name>
<accession>A0A2N9VSN9</accession>
<evidence type="ECO:0000313" key="11">
    <source>
        <dbReference type="Proteomes" id="UP000232163"/>
    </source>
</evidence>
<reference evidence="10 11" key="1">
    <citation type="journal article" date="2017" name="Int J Environ Stud">
        <title>Does the Miocene-Pliocene relict legume Oxytropis triphylla form nitrogen-fixing nodules with a combination of bacterial strains?</title>
        <authorList>
            <person name="Safronova V."/>
            <person name="Belimov A."/>
            <person name="Sazanova A."/>
            <person name="Kuznetsova I."/>
            <person name="Popova J."/>
            <person name="Andronov E."/>
            <person name="Verkhozina A."/>
            <person name="Tikhonovich I."/>
        </authorList>
    </citation>
    <scope>NUCLEOTIDE SEQUENCE [LARGE SCALE GENOMIC DNA]</scope>
    <source>
        <strain evidence="10 11">Tri-38</strain>
    </source>
</reference>
<keyword evidence="7 10" id="KW-0012">Acyltransferase</keyword>
<gene>
    <name evidence="10" type="ORF">B5P45_26260</name>
</gene>
<dbReference type="SUPFAM" id="SSF69593">
    <property type="entry name" value="Glycerol-3-phosphate (1)-acyltransferase"/>
    <property type="match status" value="1"/>
</dbReference>
<dbReference type="AlphaFoldDB" id="A0A2N9VSN9"/>
<evidence type="ECO:0000256" key="1">
    <source>
        <dbReference type="ARBA" id="ARBA00004370"/>
    </source>
</evidence>
<dbReference type="PANTHER" id="PTHR23063">
    <property type="entry name" value="PHOSPHOLIPID ACYLTRANSFERASE"/>
    <property type="match status" value="1"/>
</dbReference>